<evidence type="ECO:0008006" key="3">
    <source>
        <dbReference type="Google" id="ProtNLM"/>
    </source>
</evidence>
<dbReference type="PATRIC" id="fig|33995.3.peg.2920"/>
<name>A0A0M0EEX3_KOMEU</name>
<proteinExistence type="predicted"/>
<organism evidence="1 2">
    <name type="scientific">Komagataeibacter europaeus</name>
    <name type="common">Gluconacetobacter europaeus</name>
    <dbReference type="NCBI Taxonomy" id="33995"/>
    <lineage>
        <taxon>Bacteria</taxon>
        <taxon>Pseudomonadati</taxon>
        <taxon>Pseudomonadota</taxon>
        <taxon>Alphaproteobacteria</taxon>
        <taxon>Acetobacterales</taxon>
        <taxon>Acetobacteraceae</taxon>
        <taxon>Komagataeibacter</taxon>
    </lineage>
</organism>
<dbReference type="STRING" id="33995.KOEU_26310"/>
<dbReference type="AlphaFoldDB" id="A0A0M0EEX3"/>
<gene>
    <name evidence="1" type="ORF">KOEU_26310</name>
</gene>
<evidence type="ECO:0000313" key="1">
    <source>
        <dbReference type="EMBL" id="KON63822.1"/>
    </source>
</evidence>
<accession>A0A0M0EEX3</accession>
<evidence type="ECO:0000313" key="2">
    <source>
        <dbReference type="Proteomes" id="UP000037566"/>
    </source>
</evidence>
<reference evidence="1" key="1">
    <citation type="submission" date="2015-08" db="EMBL/GenBank/DDBJ databases">
        <title>Draft genome sequence of Komagataeibacter europaeus CECT 8546 a cellulose producer strain from vinegar produced by the traditional method.</title>
        <authorList>
            <person name="Poehlein A."/>
            <person name="Valera M.J."/>
            <person name="Haack F.S."/>
            <person name="Mas A."/>
            <person name="Daniel R."/>
            <person name="Streit W.R."/>
            <person name="Mateo E."/>
        </authorList>
    </citation>
    <scope>NUCLEOTIDE SEQUENCE [LARGE SCALE GENOMIC DNA]</scope>
    <source>
        <strain evidence="1">CECT 8546</strain>
    </source>
</reference>
<sequence length="72" mass="8543">MIDLKPSRLSVVRQCTLLRLKRSGVYYRPMPENVANLTLMRLIDVQPLETPYYGSRQMTRHFRRLGHEVGRK</sequence>
<dbReference type="Proteomes" id="UP000037566">
    <property type="component" value="Unassembled WGS sequence"/>
</dbReference>
<dbReference type="EMBL" id="LHUQ01000019">
    <property type="protein sequence ID" value="KON63822.1"/>
    <property type="molecule type" value="Genomic_DNA"/>
</dbReference>
<keyword evidence="2" id="KW-1185">Reference proteome</keyword>
<comment type="caution">
    <text evidence="1">The sequence shown here is derived from an EMBL/GenBank/DDBJ whole genome shotgun (WGS) entry which is preliminary data.</text>
</comment>
<protein>
    <recommendedName>
        <fullName evidence="3">HTH-like domain-containing protein</fullName>
    </recommendedName>
</protein>